<comment type="caution">
    <text evidence="1">The sequence shown here is derived from an EMBL/GenBank/DDBJ whole genome shotgun (WGS) entry which is preliminary data.</text>
</comment>
<dbReference type="EMBL" id="JAFBEI010000019">
    <property type="protein sequence ID" value="MBM7636227.1"/>
    <property type="molecule type" value="Genomic_DNA"/>
</dbReference>
<reference evidence="1 2" key="1">
    <citation type="submission" date="2021-01" db="EMBL/GenBank/DDBJ databases">
        <title>Genomic Encyclopedia of Type Strains, Phase IV (KMG-IV): sequencing the most valuable type-strain genomes for metagenomic binning, comparative biology and taxonomic classification.</title>
        <authorList>
            <person name="Goeker M."/>
        </authorList>
    </citation>
    <scope>NUCLEOTIDE SEQUENCE [LARGE SCALE GENOMIC DNA]</scope>
    <source>
        <strain evidence="1 2">DSM 27513</strain>
    </source>
</reference>
<organism evidence="1 2">
    <name type="scientific">Streptococcus saliviloxodontae</name>
    <dbReference type="NCBI Taxonomy" id="1349416"/>
    <lineage>
        <taxon>Bacteria</taxon>
        <taxon>Bacillati</taxon>
        <taxon>Bacillota</taxon>
        <taxon>Bacilli</taxon>
        <taxon>Lactobacillales</taxon>
        <taxon>Streptococcaceae</taxon>
        <taxon>Streptococcus</taxon>
    </lineage>
</organism>
<evidence type="ECO:0008006" key="3">
    <source>
        <dbReference type="Google" id="ProtNLM"/>
    </source>
</evidence>
<keyword evidence="2" id="KW-1185">Reference proteome</keyword>
<protein>
    <recommendedName>
        <fullName evidence="3">Transposase</fullName>
    </recommendedName>
</protein>
<dbReference type="Proteomes" id="UP000809081">
    <property type="component" value="Unassembled WGS sequence"/>
</dbReference>
<name>A0ABS2PLR4_9STRE</name>
<evidence type="ECO:0000313" key="1">
    <source>
        <dbReference type="EMBL" id="MBM7636227.1"/>
    </source>
</evidence>
<sequence>MDNKFEQFGNRKISDKICEKHKINLWLITHPLSGTTEYKTKGK</sequence>
<gene>
    <name evidence="1" type="ORF">JOC31_001046</name>
</gene>
<evidence type="ECO:0000313" key="2">
    <source>
        <dbReference type="Proteomes" id="UP000809081"/>
    </source>
</evidence>
<dbReference type="RefSeq" id="WP_275586107.1">
    <property type="nucleotide sequence ID" value="NZ_JAFBEI010000019.1"/>
</dbReference>
<proteinExistence type="predicted"/>
<accession>A0ABS2PLR4</accession>